<dbReference type="SUPFAM" id="SSF56219">
    <property type="entry name" value="DNase I-like"/>
    <property type="match status" value="1"/>
</dbReference>
<name>A0A4R6NBD5_9BURK</name>
<dbReference type="Proteomes" id="UP000295357">
    <property type="component" value="Unassembled WGS sequence"/>
</dbReference>
<dbReference type="OrthoDB" id="6396729at2"/>
<accession>A0A4R6NBD5</accession>
<evidence type="ECO:0008006" key="3">
    <source>
        <dbReference type="Google" id="ProtNLM"/>
    </source>
</evidence>
<dbReference type="InterPro" id="IPR036691">
    <property type="entry name" value="Endo/exonu/phosph_ase_sf"/>
</dbReference>
<gene>
    <name evidence="1" type="ORF">DFR39_101435</name>
</gene>
<reference evidence="1 2" key="1">
    <citation type="submission" date="2019-03" db="EMBL/GenBank/DDBJ databases">
        <title>Genomic Encyclopedia of Type Strains, Phase IV (KMG-IV): sequencing the most valuable type-strain genomes for metagenomic binning, comparative biology and taxonomic classification.</title>
        <authorList>
            <person name="Goeker M."/>
        </authorList>
    </citation>
    <scope>NUCLEOTIDE SEQUENCE [LARGE SCALE GENOMIC DNA]</scope>
    <source>
        <strain evidence="1 2">DSM 25082</strain>
    </source>
</reference>
<evidence type="ECO:0000313" key="2">
    <source>
        <dbReference type="Proteomes" id="UP000295357"/>
    </source>
</evidence>
<dbReference type="RefSeq" id="WP_133601887.1">
    <property type="nucleotide sequence ID" value="NZ_JAUFPJ010000001.1"/>
</dbReference>
<dbReference type="AlphaFoldDB" id="A0A4R6NBD5"/>
<comment type="caution">
    <text evidence="1">The sequence shown here is derived from an EMBL/GenBank/DDBJ whole genome shotgun (WGS) entry which is preliminary data.</text>
</comment>
<sequence length="70" mass="8037">MATLFSVMSWNVEHFKEDPARVGRVVEFMKQQNPDVFGLYEVEGSMVFGQLVTINKGGQNHCLLYFEIHS</sequence>
<dbReference type="Gene3D" id="3.60.10.10">
    <property type="entry name" value="Endonuclease/exonuclease/phosphatase"/>
    <property type="match status" value="1"/>
</dbReference>
<dbReference type="EMBL" id="SNXE01000001">
    <property type="protein sequence ID" value="TDP12961.1"/>
    <property type="molecule type" value="Genomic_DNA"/>
</dbReference>
<evidence type="ECO:0000313" key="1">
    <source>
        <dbReference type="EMBL" id="TDP12961.1"/>
    </source>
</evidence>
<organism evidence="1 2">
    <name type="scientific">Roseateles asaccharophilus</name>
    <dbReference type="NCBI Taxonomy" id="582607"/>
    <lineage>
        <taxon>Bacteria</taxon>
        <taxon>Pseudomonadati</taxon>
        <taxon>Pseudomonadota</taxon>
        <taxon>Betaproteobacteria</taxon>
        <taxon>Burkholderiales</taxon>
        <taxon>Sphaerotilaceae</taxon>
        <taxon>Roseateles</taxon>
    </lineage>
</organism>
<keyword evidence="2" id="KW-1185">Reference proteome</keyword>
<protein>
    <recommendedName>
        <fullName evidence="3">Endonuclease/exonuclease/phosphatase family protein</fullName>
    </recommendedName>
</protein>
<proteinExistence type="predicted"/>